<evidence type="ECO:0000313" key="3">
    <source>
        <dbReference type="Proteomes" id="UP001217754"/>
    </source>
</evidence>
<gene>
    <name evidence="2" type="ORF">MJAP1_001565</name>
</gene>
<accession>A0AAF0F2I4</accession>
<evidence type="ECO:0000313" key="2">
    <source>
        <dbReference type="EMBL" id="WFD38606.1"/>
    </source>
</evidence>
<dbReference type="EMBL" id="CP119959">
    <property type="protein sequence ID" value="WFD38606.1"/>
    <property type="molecule type" value="Genomic_DNA"/>
</dbReference>
<evidence type="ECO:0000256" key="1">
    <source>
        <dbReference type="SAM" id="MobiDB-lite"/>
    </source>
</evidence>
<feature type="compositionally biased region" description="Low complexity" evidence="1">
    <location>
        <begin position="163"/>
        <end position="181"/>
    </location>
</feature>
<proteinExistence type="predicted"/>
<dbReference type="RefSeq" id="XP_060121503.1">
    <property type="nucleotide sequence ID" value="XM_060265520.1"/>
</dbReference>
<sequence length="667" mass="72755">MTEETRPPTPSPMELVVQIASLHRAAEVAQYYWLHDPPPDGEKERSAKTLESASWTRLLDDLHTRLRVLMDVSGTSDALPSLAHVDGVPRRAATPTHDALNDTLSSDLEAHLPHPQWAERYPGAAGDWLSGEIAQRRRLAAAPSDETVFSTQTMMEALVAPCSGAQSDASSSSSSGPSSPGILTDTPAPFAGSSAGVLPAQNDVPMSSRSSLMLGDYFHWRAMHKEPMSRSSSQDRSPLQAPDHDVIQHVLEAATWQAENDIRAEPEPLLRIEPDDPRHAELAPLRDWIDFQATAHAVACLATGTAEQTRMLARLLPSASVTHSPDTSLFSLHMTMHDSRCCLFNVQNRRVNESTSPANLLQNDASSWAAAADGTALMQIQSTVHQDTLGRLPLRHTALAPSHPMRSAIEHWEEHMPRAAHWLPVRAYEPTLGGSDTQDTRLLRHFVRHDYAVAQRLARSPYTSEQLELAEACVREPGALQHVDALVASRAETYLAKVHDALAPPASYDAQMFTVSRLVLRAAQGYNMQLHGLVFVSPNEITQESLSVYDGMTPADVPEFARRWRLRGPGLDGHGVEERVDAKSPPLLPVAYFSPEHQDGPNALKLSFGRAPSGDGCVHYGGVSGRFLAIKILNTATANTPIKHIAAEGYTGLRTSAQGGFCDRQLL</sequence>
<name>A0AAF0F2I4_9BASI</name>
<dbReference type="AlphaFoldDB" id="A0AAF0F2I4"/>
<keyword evidence="3" id="KW-1185">Reference proteome</keyword>
<organism evidence="2 3">
    <name type="scientific">Malassezia japonica</name>
    <dbReference type="NCBI Taxonomy" id="223818"/>
    <lineage>
        <taxon>Eukaryota</taxon>
        <taxon>Fungi</taxon>
        <taxon>Dikarya</taxon>
        <taxon>Basidiomycota</taxon>
        <taxon>Ustilaginomycotina</taxon>
        <taxon>Malasseziomycetes</taxon>
        <taxon>Malasseziales</taxon>
        <taxon>Malasseziaceae</taxon>
        <taxon>Malassezia</taxon>
    </lineage>
</organism>
<reference evidence="2" key="1">
    <citation type="submission" date="2023-03" db="EMBL/GenBank/DDBJ databases">
        <title>Mating type loci evolution in Malassezia.</title>
        <authorList>
            <person name="Coelho M.A."/>
        </authorList>
    </citation>
    <scope>NUCLEOTIDE SEQUENCE</scope>
    <source>
        <strain evidence="2">CBS 9431</strain>
    </source>
</reference>
<feature type="region of interest" description="Disordered" evidence="1">
    <location>
        <begin position="162"/>
        <end position="202"/>
    </location>
</feature>
<protein>
    <submittedName>
        <fullName evidence="2">Uncharacterized protein</fullName>
    </submittedName>
</protein>
<dbReference type="Proteomes" id="UP001217754">
    <property type="component" value="Chromosome 2"/>
</dbReference>
<dbReference type="GeneID" id="85225214"/>